<feature type="region of interest" description="Disordered" evidence="1">
    <location>
        <begin position="1"/>
        <end position="57"/>
    </location>
</feature>
<proteinExistence type="predicted"/>
<protein>
    <submittedName>
        <fullName evidence="2">Uncharacterized protein</fullName>
    </submittedName>
</protein>
<dbReference type="Proteomes" id="UP000762676">
    <property type="component" value="Unassembled WGS sequence"/>
</dbReference>
<accession>A0AAV4GKF3</accession>
<name>A0AAV4GKF3_9GAST</name>
<comment type="caution">
    <text evidence="2">The sequence shown here is derived from an EMBL/GenBank/DDBJ whole genome shotgun (WGS) entry which is preliminary data.</text>
</comment>
<evidence type="ECO:0000313" key="2">
    <source>
        <dbReference type="EMBL" id="GFR86008.1"/>
    </source>
</evidence>
<gene>
    <name evidence="2" type="ORF">ElyMa_002455300</name>
</gene>
<feature type="compositionally biased region" description="Basic and acidic residues" evidence="1">
    <location>
        <begin position="42"/>
        <end position="57"/>
    </location>
</feature>
<evidence type="ECO:0000256" key="1">
    <source>
        <dbReference type="SAM" id="MobiDB-lite"/>
    </source>
</evidence>
<keyword evidence="3" id="KW-1185">Reference proteome</keyword>
<organism evidence="2 3">
    <name type="scientific">Elysia marginata</name>
    <dbReference type="NCBI Taxonomy" id="1093978"/>
    <lineage>
        <taxon>Eukaryota</taxon>
        <taxon>Metazoa</taxon>
        <taxon>Spiralia</taxon>
        <taxon>Lophotrochozoa</taxon>
        <taxon>Mollusca</taxon>
        <taxon>Gastropoda</taxon>
        <taxon>Heterobranchia</taxon>
        <taxon>Euthyneura</taxon>
        <taxon>Panpulmonata</taxon>
        <taxon>Sacoglossa</taxon>
        <taxon>Placobranchoidea</taxon>
        <taxon>Plakobranchidae</taxon>
        <taxon>Elysia</taxon>
    </lineage>
</organism>
<dbReference type="EMBL" id="BMAT01005044">
    <property type="protein sequence ID" value="GFR86008.1"/>
    <property type="molecule type" value="Genomic_DNA"/>
</dbReference>
<evidence type="ECO:0000313" key="3">
    <source>
        <dbReference type="Proteomes" id="UP000762676"/>
    </source>
</evidence>
<sequence>MRHMSAGSSRRLTDHTSWSVRPNGLGKAASWSRQQHVCGTGKHGESKISEGRDDKRPYPHWNVTIKTIVWPAPSARRACVQLG</sequence>
<dbReference type="AlphaFoldDB" id="A0AAV4GKF3"/>
<reference evidence="2 3" key="1">
    <citation type="journal article" date="2021" name="Elife">
        <title>Chloroplast acquisition without the gene transfer in kleptoplastic sea slugs, Plakobranchus ocellatus.</title>
        <authorList>
            <person name="Maeda T."/>
            <person name="Takahashi S."/>
            <person name="Yoshida T."/>
            <person name="Shimamura S."/>
            <person name="Takaki Y."/>
            <person name="Nagai Y."/>
            <person name="Toyoda A."/>
            <person name="Suzuki Y."/>
            <person name="Arimoto A."/>
            <person name="Ishii H."/>
            <person name="Satoh N."/>
            <person name="Nishiyama T."/>
            <person name="Hasebe M."/>
            <person name="Maruyama T."/>
            <person name="Minagawa J."/>
            <person name="Obokata J."/>
            <person name="Shigenobu S."/>
        </authorList>
    </citation>
    <scope>NUCLEOTIDE SEQUENCE [LARGE SCALE GENOMIC DNA]</scope>
</reference>
<feature type="compositionally biased region" description="Polar residues" evidence="1">
    <location>
        <begin position="1"/>
        <end position="20"/>
    </location>
</feature>